<evidence type="ECO:0000313" key="1">
    <source>
        <dbReference type="EMBL" id="PIZ45369.1"/>
    </source>
</evidence>
<dbReference type="AlphaFoldDB" id="A0A2M7TH29"/>
<comment type="caution">
    <text evidence="1">The sequence shown here is derived from an EMBL/GenBank/DDBJ whole genome shotgun (WGS) entry which is preliminary data.</text>
</comment>
<reference evidence="2" key="1">
    <citation type="submission" date="2017-09" db="EMBL/GenBank/DDBJ databases">
        <title>Depth-based differentiation of microbial function through sediment-hosted aquifers and enrichment of novel symbionts in the deep terrestrial subsurface.</title>
        <authorList>
            <person name="Probst A.J."/>
            <person name="Ladd B."/>
            <person name="Jarett J.K."/>
            <person name="Geller-Mcgrath D.E."/>
            <person name="Sieber C.M.K."/>
            <person name="Emerson J.B."/>
            <person name="Anantharaman K."/>
            <person name="Thomas B.C."/>
            <person name="Malmstrom R."/>
            <person name="Stieglmeier M."/>
            <person name="Klingl A."/>
            <person name="Woyke T."/>
            <person name="Ryan C.M."/>
            <person name="Banfield J.F."/>
        </authorList>
    </citation>
    <scope>NUCLEOTIDE SEQUENCE [LARGE SCALE GENOMIC DNA]</scope>
</reference>
<dbReference type="InterPro" id="IPR036583">
    <property type="entry name" value="23S_rRNA_IVS_sf"/>
</dbReference>
<dbReference type="SUPFAM" id="SSF158446">
    <property type="entry name" value="IVS-encoded protein-like"/>
    <property type="match status" value="1"/>
</dbReference>
<gene>
    <name evidence="1" type="ORF">COY31_00525</name>
</gene>
<dbReference type="Pfam" id="PF05635">
    <property type="entry name" value="23S_rRNA_IVP"/>
    <property type="match status" value="1"/>
</dbReference>
<dbReference type="PANTHER" id="PTHR38471:SF2">
    <property type="entry name" value="FOUR HELIX BUNDLE PROTEIN"/>
    <property type="match status" value="1"/>
</dbReference>
<sequence>MEKQEFKLRIYKYILRLVKFLSSLPKDLVIREIISQLMRSGTSIGANYFEAYAASSKKDYQNFFSYSLKSANETLFWLSVLRDGKLVPKTLQDECLWLLRETRELAKIFASSIMTMKKR</sequence>
<accession>A0A2M7TH29</accession>
<dbReference type="InterPro" id="IPR012657">
    <property type="entry name" value="23S_rRNA-intervening_sequence"/>
</dbReference>
<dbReference type="Proteomes" id="UP000230553">
    <property type="component" value="Unassembled WGS sequence"/>
</dbReference>
<organism evidence="1 2">
    <name type="scientific">Candidatus Wolfebacteria bacterium CG_4_10_14_0_2_um_filter_39_18</name>
    <dbReference type="NCBI Taxonomy" id="1975061"/>
    <lineage>
        <taxon>Bacteria</taxon>
        <taxon>Candidatus Wolfeibacteriota</taxon>
    </lineage>
</organism>
<proteinExistence type="predicted"/>
<evidence type="ECO:0000313" key="2">
    <source>
        <dbReference type="Proteomes" id="UP000230553"/>
    </source>
</evidence>
<name>A0A2M7TH29_9BACT</name>
<dbReference type="EMBL" id="PFNM01000008">
    <property type="protein sequence ID" value="PIZ45369.1"/>
    <property type="molecule type" value="Genomic_DNA"/>
</dbReference>
<protein>
    <submittedName>
        <fullName evidence="1">Four helix bundle protein</fullName>
    </submittedName>
</protein>
<dbReference type="Gene3D" id="1.20.1440.60">
    <property type="entry name" value="23S rRNA-intervening sequence"/>
    <property type="match status" value="1"/>
</dbReference>
<dbReference type="NCBIfam" id="TIGR02436">
    <property type="entry name" value="four helix bundle protein"/>
    <property type="match status" value="1"/>
</dbReference>
<dbReference type="PANTHER" id="PTHR38471">
    <property type="entry name" value="FOUR HELIX BUNDLE PROTEIN"/>
    <property type="match status" value="1"/>
</dbReference>